<dbReference type="GO" id="GO:0003677">
    <property type="term" value="F:DNA binding"/>
    <property type="evidence" value="ECO:0007669"/>
    <property type="project" value="InterPro"/>
</dbReference>
<dbReference type="SUPFAM" id="SSF101941">
    <property type="entry name" value="NAC domain"/>
    <property type="match status" value="1"/>
</dbReference>
<dbReference type="AlphaFoldDB" id="A0A6L2JU80"/>
<organism evidence="1">
    <name type="scientific">Tanacetum cinerariifolium</name>
    <name type="common">Dalmatian daisy</name>
    <name type="synonym">Chrysanthemum cinerariifolium</name>
    <dbReference type="NCBI Taxonomy" id="118510"/>
    <lineage>
        <taxon>Eukaryota</taxon>
        <taxon>Viridiplantae</taxon>
        <taxon>Streptophyta</taxon>
        <taxon>Embryophyta</taxon>
        <taxon>Tracheophyta</taxon>
        <taxon>Spermatophyta</taxon>
        <taxon>Magnoliopsida</taxon>
        <taxon>eudicotyledons</taxon>
        <taxon>Gunneridae</taxon>
        <taxon>Pentapetalae</taxon>
        <taxon>asterids</taxon>
        <taxon>campanulids</taxon>
        <taxon>Asterales</taxon>
        <taxon>Asteraceae</taxon>
        <taxon>Asteroideae</taxon>
        <taxon>Anthemideae</taxon>
        <taxon>Anthemidinae</taxon>
        <taxon>Tanacetum</taxon>
    </lineage>
</organism>
<name>A0A6L2JU80_TANCI</name>
<dbReference type="GO" id="GO:0006355">
    <property type="term" value="P:regulation of DNA-templated transcription"/>
    <property type="evidence" value="ECO:0007669"/>
    <property type="project" value="InterPro"/>
</dbReference>
<protein>
    <submittedName>
        <fullName evidence="1">Uncharacterized protein</fullName>
    </submittedName>
</protein>
<gene>
    <name evidence="1" type="ORF">Tci_011383</name>
</gene>
<comment type="caution">
    <text evidence="1">The sequence shown here is derived from an EMBL/GenBank/DDBJ whole genome shotgun (WGS) entry which is preliminary data.</text>
</comment>
<proteinExistence type="predicted"/>
<sequence length="366" mass="42523">MTREQNSHFLVEIGRLRKAYKDLDLGCFFQPTHQKLIDILVQLNDGKVITPDRVNRVNLFANHPAVIIRILSPELHSYEHDSREHNLFYCKVPKYAKCSRRGYDEFKDEAEEGVWKLTKSTRIINCNLSDGTSLFEEPSSLVVGMVTGAANIRIRLLVESLCLDLFLPCIHRSRIVAFSHGITDSNMVICKIFESADLENAKAVRSVLDGKRELQESLNMNSGHVAEIKLLEAALREERMKRYFACVAKIKLMETALREERMKRYFACVAKIKLMETALREERMKRDSCWWRLKMAYKDLDISCFFQPTHQKLIDILVQLNDGKVITPDRVNRVNLFANHPAIIIRILSPELHSYEHDSREHNLFY</sequence>
<evidence type="ECO:0000313" key="1">
    <source>
        <dbReference type="EMBL" id="GEU39405.1"/>
    </source>
</evidence>
<dbReference type="InterPro" id="IPR036093">
    <property type="entry name" value="NAC_dom_sf"/>
</dbReference>
<dbReference type="EMBL" id="BKCJ010001169">
    <property type="protein sequence ID" value="GEU39405.1"/>
    <property type="molecule type" value="Genomic_DNA"/>
</dbReference>
<accession>A0A6L2JU80</accession>
<reference evidence="1" key="1">
    <citation type="journal article" date="2019" name="Sci. Rep.">
        <title>Draft genome of Tanacetum cinerariifolium, the natural source of mosquito coil.</title>
        <authorList>
            <person name="Yamashiro T."/>
            <person name="Shiraishi A."/>
            <person name="Satake H."/>
            <person name="Nakayama K."/>
        </authorList>
    </citation>
    <scope>NUCLEOTIDE SEQUENCE</scope>
</reference>